<dbReference type="GO" id="GO:0003676">
    <property type="term" value="F:nucleic acid binding"/>
    <property type="evidence" value="ECO:0007669"/>
    <property type="project" value="InterPro"/>
</dbReference>
<comment type="caution">
    <text evidence="3">The sequence shown here is derived from an EMBL/GenBank/DDBJ whole genome shotgun (WGS) entry which is preliminary data.</text>
</comment>
<evidence type="ECO:0000259" key="2">
    <source>
        <dbReference type="Pfam" id="PF01424"/>
    </source>
</evidence>
<dbReference type="PANTHER" id="PTHR15672">
    <property type="entry name" value="CAMP-REGULATED PHOSPHOPROTEIN 21 RELATED R3H DOMAIN CONTAINING PROTEIN"/>
    <property type="match status" value="1"/>
</dbReference>
<dbReference type="Proteomes" id="UP000436088">
    <property type="component" value="Unassembled WGS sequence"/>
</dbReference>
<dbReference type="InterPro" id="IPR001374">
    <property type="entry name" value="R3H_dom"/>
</dbReference>
<dbReference type="InterPro" id="IPR051937">
    <property type="entry name" value="R3H_domain_containing"/>
</dbReference>
<sequence>MEQDVEKFIRDPTQQQFEFQQLPTSYLRLAAHRIAQHYSLQSMASSDRLADIPVNLPSEDPGVVKVAIKQRPTEKWKTSSEPRLQDASYMVPQGCQMEEKSVSMVSDVNSGSGLIDYSSSSSRSARIRTEEEPIGRSKHIIGWPSFGIMKLSARILIMTGTTIGTCKDLILGLDSIVDHTQCNLCTPTINYNTEFPQLGYTHRPQISTEHQPRPLRQHIPGPWVAPPTAAGISYGHPETMMPPFNPHVGSRSIYHICILLSILFSVLECHSSTLMSMSAGIKTGVSGHGSEGICIDPLPHSVYLGASVALAKVEEAHLVWHIFIAIDDDDDEEK</sequence>
<reference evidence="3" key="1">
    <citation type="submission" date="2019-09" db="EMBL/GenBank/DDBJ databases">
        <title>Draft genome information of white flower Hibiscus syriacus.</title>
        <authorList>
            <person name="Kim Y.-M."/>
        </authorList>
    </citation>
    <scope>NUCLEOTIDE SEQUENCE [LARGE SCALE GENOMIC DNA]</scope>
    <source>
        <strain evidence="3">YM2019G1</strain>
    </source>
</reference>
<gene>
    <name evidence="3" type="ORF">F3Y22_tig00110502pilonHSYRG00019</name>
</gene>
<organism evidence="3 4">
    <name type="scientific">Hibiscus syriacus</name>
    <name type="common">Rose of Sharon</name>
    <dbReference type="NCBI Taxonomy" id="106335"/>
    <lineage>
        <taxon>Eukaryota</taxon>
        <taxon>Viridiplantae</taxon>
        <taxon>Streptophyta</taxon>
        <taxon>Embryophyta</taxon>
        <taxon>Tracheophyta</taxon>
        <taxon>Spermatophyta</taxon>
        <taxon>Magnoliopsida</taxon>
        <taxon>eudicotyledons</taxon>
        <taxon>Gunneridae</taxon>
        <taxon>Pentapetalae</taxon>
        <taxon>rosids</taxon>
        <taxon>malvids</taxon>
        <taxon>Malvales</taxon>
        <taxon>Malvaceae</taxon>
        <taxon>Malvoideae</taxon>
        <taxon>Hibiscus</taxon>
    </lineage>
</organism>
<dbReference type="SUPFAM" id="SSF82708">
    <property type="entry name" value="R3H domain"/>
    <property type="match status" value="1"/>
</dbReference>
<protein>
    <submittedName>
        <fullName evidence="3">Detected protein of confused Function</fullName>
    </submittedName>
</protein>
<dbReference type="CDD" id="cd02642">
    <property type="entry name" value="R3H_encore_like"/>
    <property type="match status" value="1"/>
</dbReference>
<dbReference type="EMBL" id="VEPZ02001012">
    <property type="protein sequence ID" value="KAE8702118.1"/>
    <property type="molecule type" value="Genomic_DNA"/>
</dbReference>
<keyword evidence="4" id="KW-1185">Reference proteome</keyword>
<accession>A0A6A3ADK5</accession>
<dbReference type="Pfam" id="PF01424">
    <property type="entry name" value="R3H"/>
    <property type="match status" value="1"/>
</dbReference>
<dbReference type="AlphaFoldDB" id="A0A6A3ADK5"/>
<evidence type="ECO:0000313" key="3">
    <source>
        <dbReference type="EMBL" id="KAE8702118.1"/>
    </source>
</evidence>
<dbReference type="PANTHER" id="PTHR15672:SF8">
    <property type="entry name" value="PROTEIN ENCORE"/>
    <property type="match status" value="1"/>
</dbReference>
<proteinExistence type="predicted"/>
<name>A0A6A3ADK5_HIBSY</name>
<dbReference type="InterPro" id="IPR036867">
    <property type="entry name" value="R3H_dom_sf"/>
</dbReference>
<feature type="domain" description="R3H" evidence="2">
    <location>
        <begin position="1"/>
        <end position="43"/>
    </location>
</feature>
<keyword evidence="1" id="KW-0597">Phosphoprotein</keyword>
<evidence type="ECO:0000313" key="4">
    <source>
        <dbReference type="Proteomes" id="UP000436088"/>
    </source>
</evidence>
<dbReference type="Gene3D" id="3.30.1370.50">
    <property type="entry name" value="R3H-like domain"/>
    <property type="match status" value="1"/>
</dbReference>
<evidence type="ECO:0000256" key="1">
    <source>
        <dbReference type="ARBA" id="ARBA00022553"/>
    </source>
</evidence>